<dbReference type="AlphaFoldDB" id="A0A6M9PK60"/>
<proteinExistence type="predicted"/>
<protein>
    <submittedName>
        <fullName evidence="1">Uncharacterized protein</fullName>
    </submittedName>
</protein>
<name>A0A6M9PK60_9BURK</name>
<sequence length="126" mass="14906">MRDYYLLKRRPIIHELFTNHLTNLRIYGSSNPPLEIEDENARIFRFDHAGKQFESSIIWAIDDPLTLSRILSDVRNTSFVSVSIELLCSDSFFDLSDPKFSETDEYGQFEVYQHEINIKRINLIFK</sequence>
<reference evidence="1 2" key="1">
    <citation type="submission" date="2018-04" db="EMBL/GenBank/DDBJ databases">
        <title>Polynucleobacter sp. UK-Long2-W17 genome.</title>
        <authorList>
            <person name="Hahn M.W."/>
        </authorList>
    </citation>
    <scope>NUCLEOTIDE SEQUENCE [LARGE SCALE GENOMIC DNA]</scope>
    <source>
        <strain evidence="1 2">UK-Long2-W17</strain>
    </source>
</reference>
<dbReference type="EMBL" id="CP028940">
    <property type="protein sequence ID" value="QKM60879.1"/>
    <property type="molecule type" value="Genomic_DNA"/>
</dbReference>
<organism evidence="1 2">
    <name type="scientific">Polynucleobacter arcticus</name>
    <dbReference type="NCBI Taxonomy" id="1743165"/>
    <lineage>
        <taxon>Bacteria</taxon>
        <taxon>Pseudomonadati</taxon>
        <taxon>Pseudomonadota</taxon>
        <taxon>Betaproteobacteria</taxon>
        <taxon>Burkholderiales</taxon>
        <taxon>Burkholderiaceae</taxon>
        <taxon>Polynucleobacter</taxon>
    </lineage>
</organism>
<accession>A0A6M9PK60</accession>
<dbReference type="KEGG" id="pard:DN92_07465"/>
<evidence type="ECO:0000313" key="2">
    <source>
        <dbReference type="Proteomes" id="UP000501090"/>
    </source>
</evidence>
<keyword evidence="2" id="KW-1185">Reference proteome</keyword>
<dbReference type="Proteomes" id="UP000501090">
    <property type="component" value="Chromosome"/>
</dbReference>
<gene>
    <name evidence="1" type="ORF">DN92_07465</name>
</gene>
<evidence type="ECO:0000313" key="1">
    <source>
        <dbReference type="EMBL" id="QKM60879.1"/>
    </source>
</evidence>